<proteinExistence type="predicted"/>
<dbReference type="OrthoDB" id="9759819at2"/>
<evidence type="ECO:0000313" key="3">
    <source>
        <dbReference type="Proteomes" id="UP000238642"/>
    </source>
</evidence>
<dbReference type="InterPro" id="IPR018647">
    <property type="entry name" value="SLFN_3-like_DNA/RNA_helicase"/>
</dbReference>
<name>A0A2S9JU18_9SPHI</name>
<organism evidence="2 3">
    <name type="scientific">Sphingobacterium gobiense</name>
    <dbReference type="NCBI Taxonomy" id="1382456"/>
    <lineage>
        <taxon>Bacteria</taxon>
        <taxon>Pseudomonadati</taxon>
        <taxon>Bacteroidota</taxon>
        <taxon>Sphingobacteriia</taxon>
        <taxon>Sphingobacteriales</taxon>
        <taxon>Sphingobacteriaceae</taxon>
        <taxon>Sphingobacterium</taxon>
    </lineage>
</organism>
<protein>
    <recommendedName>
        <fullName evidence="1">Schlafen group 3-like DNA/RNA helicase domain-containing protein</fullName>
    </recommendedName>
</protein>
<dbReference type="EMBL" id="PVBS01000001">
    <property type="protein sequence ID" value="PRD56754.1"/>
    <property type="molecule type" value="Genomic_DNA"/>
</dbReference>
<sequence>MDSPHALEQAIREKVEEGYTGRVMAGFCWPWTKEADGELHKDVVVGDYIRPWNADENTQGMRRGIPKSQYWAYDEAGIDQVGCVYTAQGFEFDYTGVIFGNDLKYNPDTGEWEGFPENSHDGQVKGSEDFVQLVKNTYRVLLGRGMKACYVYFMDKETERYFRSRVRR</sequence>
<accession>A0A2S9JU18</accession>
<dbReference type="Proteomes" id="UP000238642">
    <property type="component" value="Unassembled WGS sequence"/>
</dbReference>
<reference evidence="2 3" key="1">
    <citation type="submission" date="2018-02" db="EMBL/GenBank/DDBJ databases">
        <title>The draft genome of Sphingobacterium gobiense H7.</title>
        <authorList>
            <person name="Li L."/>
            <person name="Liu L."/>
            <person name="Zhang X."/>
            <person name="Wang T."/>
            <person name="Liang L."/>
        </authorList>
    </citation>
    <scope>NUCLEOTIDE SEQUENCE [LARGE SCALE GENOMIC DNA]</scope>
    <source>
        <strain evidence="2 3">ACCC 05757</strain>
    </source>
</reference>
<dbReference type="Pfam" id="PF09848">
    <property type="entry name" value="SLFN-g3_helicase"/>
    <property type="match status" value="1"/>
</dbReference>
<evidence type="ECO:0000259" key="1">
    <source>
        <dbReference type="Pfam" id="PF09848"/>
    </source>
</evidence>
<gene>
    <name evidence="2" type="ORF">C5749_05870</name>
</gene>
<evidence type="ECO:0000313" key="2">
    <source>
        <dbReference type="EMBL" id="PRD56754.1"/>
    </source>
</evidence>
<comment type="caution">
    <text evidence="2">The sequence shown here is derived from an EMBL/GenBank/DDBJ whole genome shotgun (WGS) entry which is preliminary data.</text>
</comment>
<feature type="domain" description="Schlafen group 3-like DNA/RNA helicase" evidence="1">
    <location>
        <begin position="1"/>
        <end position="155"/>
    </location>
</feature>
<dbReference type="AlphaFoldDB" id="A0A2S9JU18"/>
<keyword evidence="3" id="KW-1185">Reference proteome</keyword>